<dbReference type="PANTHER" id="PTHR12815">
    <property type="entry name" value="SORTING AND ASSEMBLY MACHINERY SAMM50 PROTEIN FAMILY MEMBER"/>
    <property type="match status" value="1"/>
</dbReference>
<evidence type="ECO:0000256" key="4">
    <source>
        <dbReference type="ARBA" id="ARBA00022729"/>
    </source>
</evidence>
<dbReference type="KEGG" id="fap:GR316_03675"/>
<accession>A0A8J8MRJ7</accession>
<dbReference type="Proteomes" id="UP000679284">
    <property type="component" value="Chromosome"/>
</dbReference>
<keyword evidence="5 8" id="KW-0677">Repeat</keyword>
<dbReference type="NCBIfam" id="TIGR03303">
    <property type="entry name" value="OM_YaeT"/>
    <property type="match status" value="1"/>
</dbReference>
<dbReference type="EMBL" id="CP047289">
    <property type="protein sequence ID" value="QUS35447.1"/>
    <property type="molecule type" value="Genomic_DNA"/>
</dbReference>
<keyword evidence="3 8" id="KW-0812">Transmembrane</keyword>
<comment type="similarity">
    <text evidence="8">Belongs to the BamA family.</text>
</comment>
<keyword evidence="12" id="KW-1185">Reference proteome</keyword>
<protein>
    <recommendedName>
        <fullName evidence="8 9">Outer membrane protein assembly factor BamA</fullName>
    </recommendedName>
</protein>
<keyword evidence="2 8" id="KW-1134">Transmembrane beta strand</keyword>
<dbReference type="GO" id="GO:0009279">
    <property type="term" value="C:cell outer membrane"/>
    <property type="evidence" value="ECO:0007669"/>
    <property type="project" value="UniProtKB-SubCell"/>
</dbReference>
<evidence type="ECO:0000256" key="7">
    <source>
        <dbReference type="ARBA" id="ARBA00023237"/>
    </source>
</evidence>
<evidence type="ECO:0000256" key="3">
    <source>
        <dbReference type="ARBA" id="ARBA00022692"/>
    </source>
</evidence>
<evidence type="ECO:0000313" key="11">
    <source>
        <dbReference type="EMBL" id="QUS35447.1"/>
    </source>
</evidence>
<dbReference type="PROSITE" id="PS51779">
    <property type="entry name" value="POTRA"/>
    <property type="match status" value="2"/>
</dbReference>
<dbReference type="HAMAP" id="MF_01430">
    <property type="entry name" value="OM_assembly_BamA"/>
    <property type="match status" value="1"/>
</dbReference>
<dbReference type="Gene3D" id="2.40.160.50">
    <property type="entry name" value="membrane protein fhac: a member of the omp85/tpsb transporter family"/>
    <property type="match status" value="1"/>
</dbReference>
<dbReference type="RefSeq" id="WP_211784695.1">
    <property type="nucleotide sequence ID" value="NZ_CP047289.1"/>
</dbReference>
<proteinExistence type="inferred from homology"/>
<evidence type="ECO:0000256" key="5">
    <source>
        <dbReference type="ARBA" id="ARBA00022737"/>
    </source>
</evidence>
<dbReference type="InterPro" id="IPR000184">
    <property type="entry name" value="Bac_surfAg_D15"/>
</dbReference>
<keyword evidence="7 8" id="KW-0998">Cell outer membrane</keyword>
<dbReference type="GO" id="GO:0051205">
    <property type="term" value="P:protein insertion into membrane"/>
    <property type="evidence" value="ECO:0007669"/>
    <property type="project" value="UniProtKB-UniRule"/>
</dbReference>
<dbReference type="GO" id="GO:0043165">
    <property type="term" value="P:Gram-negative-bacterium-type cell outer membrane assembly"/>
    <property type="evidence" value="ECO:0007669"/>
    <property type="project" value="UniProtKB-UniRule"/>
</dbReference>
<keyword evidence="4 8" id="KW-0732">Signal</keyword>
<gene>
    <name evidence="8 11" type="primary">bamA</name>
    <name evidence="11" type="ORF">GR316_03675</name>
</gene>
<reference evidence="11" key="1">
    <citation type="submission" date="2020-01" db="EMBL/GenBank/DDBJ databases">
        <authorList>
            <person name="Yang Y."/>
            <person name="Kwon Y.M."/>
        </authorList>
    </citation>
    <scope>NUCLEOTIDE SEQUENCE</scope>
    <source>
        <strain evidence="11">PG104</strain>
    </source>
</reference>
<dbReference type="PIRSF" id="PIRSF006076">
    <property type="entry name" value="OM_assembly_OMP85"/>
    <property type="match status" value="1"/>
</dbReference>
<evidence type="ECO:0000256" key="1">
    <source>
        <dbReference type="ARBA" id="ARBA00004370"/>
    </source>
</evidence>
<feature type="domain" description="POTRA" evidence="10">
    <location>
        <begin position="34"/>
        <end position="101"/>
    </location>
</feature>
<name>A0A8J8MRJ7_9RHOB</name>
<comment type="function">
    <text evidence="8">Part of the outer membrane protein assembly complex, which is involved in assembly and insertion of beta-barrel proteins into the outer membrane.</text>
</comment>
<dbReference type="PANTHER" id="PTHR12815:SF23">
    <property type="entry name" value="OUTER MEMBRANE PROTEIN ASSEMBLY FACTOR BAMA"/>
    <property type="match status" value="1"/>
</dbReference>
<dbReference type="Pfam" id="PF07244">
    <property type="entry name" value="POTRA"/>
    <property type="match status" value="4"/>
</dbReference>
<keyword evidence="6 8" id="KW-0472">Membrane</keyword>
<dbReference type="Pfam" id="PF01103">
    <property type="entry name" value="Omp85"/>
    <property type="match status" value="1"/>
</dbReference>
<evidence type="ECO:0000256" key="6">
    <source>
        <dbReference type="ARBA" id="ARBA00023136"/>
    </source>
</evidence>
<dbReference type="InterPro" id="IPR010827">
    <property type="entry name" value="BamA/TamA_POTRA"/>
</dbReference>
<dbReference type="Gene3D" id="3.10.20.310">
    <property type="entry name" value="membrane protein fhac"/>
    <property type="match status" value="5"/>
</dbReference>
<feature type="domain" description="POTRA" evidence="10">
    <location>
        <begin position="355"/>
        <end position="428"/>
    </location>
</feature>
<dbReference type="InterPro" id="IPR023707">
    <property type="entry name" value="OM_assembly_BamA"/>
</dbReference>
<evidence type="ECO:0000256" key="8">
    <source>
        <dbReference type="HAMAP-Rule" id="MF_01430"/>
    </source>
</evidence>
<comment type="subcellular location">
    <subcellularLocation>
        <location evidence="8">Cell outer membrane</location>
    </subcellularLocation>
    <subcellularLocation>
        <location evidence="1">Membrane</location>
    </subcellularLocation>
</comment>
<evidence type="ECO:0000259" key="10">
    <source>
        <dbReference type="PROSITE" id="PS51779"/>
    </source>
</evidence>
<dbReference type="InterPro" id="IPR034746">
    <property type="entry name" value="POTRA"/>
</dbReference>
<sequence>MGRTKGRAGGIGLRPAVFSVVLGLSAMPAIAQNFNFSNVVVEGNTQVDDPTILSFAGISRGQSLSGGELNDAYQRIMDSGLFQSVEMTPQGNTLRITVEEFPIVNTIAFEGNSIIGDERLATLVKSQTRRVFSPTQAEADAAAITLAYSQSGRTAATVEPQIIRRSANSVDLVFTITEGRVAEIERIAFAGNRTYSDRRLRQVLETRQAGILRRLIRADTFIPERTQVDRQMLRDFYLSRGFADVQIGQPSAELTRDRGSYFLTFNIQEGQRYRFGNVSVVSEVPGIDLSDFQDQLWIKRGSYYSPSSVDNVTTRMENVGVQQGLNFIRVEPRVTRNVQNGTLDVQFALVRGPRIFVERIDIEGNTTTQDRVIRRQFRTVEGDPFNPREIRQAAERIRALGFFSDAQVESQQGSSPDQVVVNVDVEEQPTGSLSFGVAYGAVSGVGFNIGFSESNFLGRGQSLGVNIGTGSDSVSSTISFSEPAFLGRDLKFGLSANYTTTDSENSDYDTKSIGISPSLTFPVGDYSRLELRYNISEADISDVEDDSSEILQREEDLGDQITSSVGYSFSYDTRTNGINPLGGVLLRFGQDFAGLGGDVDYVKTSMTAVAERRVWNEDLTLRAVFEGGALTMLNDDVSTVPNRYFGNSIRGFDPNGIGPRDLTAENEDALGGNYFAVARLESEFPLGLPAEYGITGGLFMDAGSVWGLDDNVGTDGVEVDDSMNLRSSVGFSVFWSTPIGPLRLNFTKALKKEDYDEERNFDLTINTRF</sequence>
<evidence type="ECO:0000256" key="9">
    <source>
        <dbReference type="NCBIfam" id="TIGR03303"/>
    </source>
</evidence>
<organism evidence="11 12">
    <name type="scientific">Falsirhodobacter algicola</name>
    <dbReference type="NCBI Taxonomy" id="2692330"/>
    <lineage>
        <taxon>Bacteria</taxon>
        <taxon>Pseudomonadati</taxon>
        <taxon>Pseudomonadota</taxon>
        <taxon>Alphaproteobacteria</taxon>
        <taxon>Rhodobacterales</taxon>
        <taxon>Paracoccaceae</taxon>
        <taxon>Falsirhodobacter</taxon>
    </lineage>
</organism>
<evidence type="ECO:0000256" key="2">
    <source>
        <dbReference type="ARBA" id="ARBA00022452"/>
    </source>
</evidence>
<evidence type="ECO:0000313" key="12">
    <source>
        <dbReference type="Proteomes" id="UP000679284"/>
    </source>
</evidence>
<dbReference type="InterPro" id="IPR039910">
    <property type="entry name" value="D15-like"/>
</dbReference>
<comment type="subunit">
    <text evidence="8">Part of the Bam complex.</text>
</comment>
<dbReference type="AlphaFoldDB" id="A0A8J8MRJ7"/>